<evidence type="ECO:0000313" key="2">
    <source>
        <dbReference type="EMBL" id="JAH85423.1"/>
    </source>
</evidence>
<reference evidence="2" key="2">
    <citation type="journal article" date="2015" name="Fish Shellfish Immunol.">
        <title>Early steps in the European eel (Anguilla anguilla)-Vibrio vulnificus interaction in the gills: Role of the RtxA13 toxin.</title>
        <authorList>
            <person name="Callol A."/>
            <person name="Pajuelo D."/>
            <person name="Ebbesson L."/>
            <person name="Teles M."/>
            <person name="MacKenzie S."/>
            <person name="Amaro C."/>
        </authorList>
    </citation>
    <scope>NUCLEOTIDE SEQUENCE</scope>
</reference>
<feature type="region of interest" description="Disordered" evidence="1">
    <location>
        <begin position="1"/>
        <end position="52"/>
    </location>
</feature>
<organism evidence="2">
    <name type="scientific">Anguilla anguilla</name>
    <name type="common">European freshwater eel</name>
    <name type="synonym">Muraena anguilla</name>
    <dbReference type="NCBI Taxonomy" id="7936"/>
    <lineage>
        <taxon>Eukaryota</taxon>
        <taxon>Metazoa</taxon>
        <taxon>Chordata</taxon>
        <taxon>Craniata</taxon>
        <taxon>Vertebrata</taxon>
        <taxon>Euteleostomi</taxon>
        <taxon>Actinopterygii</taxon>
        <taxon>Neopterygii</taxon>
        <taxon>Teleostei</taxon>
        <taxon>Anguilliformes</taxon>
        <taxon>Anguillidae</taxon>
        <taxon>Anguilla</taxon>
    </lineage>
</organism>
<reference evidence="2" key="1">
    <citation type="submission" date="2014-11" db="EMBL/GenBank/DDBJ databases">
        <authorList>
            <person name="Amaro Gonzalez C."/>
        </authorList>
    </citation>
    <scope>NUCLEOTIDE SEQUENCE</scope>
</reference>
<name>A0A0E9W7G5_ANGAN</name>
<accession>A0A0E9W7G5</accession>
<feature type="compositionally biased region" description="Low complexity" evidence="1">
    <location>
        <begin position="18"/>
        <end position="31"/>
    </location>
</feature>
<protein>
    <submittedName>
        <fullName evidence="2">Uncharacterized protein</fullName>
    </submittedName>
</protein>
<dbReference type="EMBL" id="GBXM01023154">
    <property type="protein sequence ID" value="JAH85423.1"/>
    <property type="molecule type" value="Transcribed_RNA"/>
</dbReference>
<evidence type="ECO:0000256" key="1">
    <source>
        <dbReference type="SAM" id="MobiDB-lite"/>
    </source>
</evidence>
<sequence length="52" mass="6051">MKSAWSPSGCRHMRVRTRTQTQTQTRTDSTTNKGQGKLTIQLDYLRDTHDKK</sequence>
<dbReference type="AlphaFoldDB" id="A0A0E9W7G5"/>
<proteinExistence type="predicted"/>